<accession>V4RAU9</accession>
<sequence>MAAALGTGSISRLRTLRARATLFLIRNKFSNRKRVRAGWRHGHGPSSPPAGTRRPSAQ</sequence>
<gene>
    <name evidence="2" type="ORF">N177_4089</name>
</gene>
<dbReference type="Proteomes" id="UP000017819">
    <property type="component" value="Unassembled WGS sequence"/>
</dbReference>
<protein>
    <submittedName>
        <fullName evidence="2">Uncharacterized protein</fullName>
    </submittedName>
</protein>
<reference evidence="2 3" key="1">
    <citation type="journal article" date="2014" name="Genome Announc.">
        <title>Draft Genome Sequence of Lutibaculum baratangense Strain AMV1T, Isolated from a Mud Volcano in Andamans, India.</title>
        <authorList>
            <person name="Singh A."/>
            <person name="Sreenivas A."/>
            <person name="Sathyanarayana Reddy G."/>
            <person name="Pinnaka A.K."/>
            <person name="Shivaji S."/>
        </authorList>
    </citation>
    <scope>NUCLEOTIDE SEQUENCE [LARGE SCALE GENOMIC DNA]</scope>
    <source>
        <strain evidence="2 3">AMV1</strain>
    </source>
</reference>
<evidence type="ECO:0000313" key="3">
    <source>
        <dbReference type="Proteomes" id="UP000017819"/>
    </source>
</evidence>
<dbReference type="EMBL" id="AWXZ01000042">
    <property type="protein sequence ID" value="ESR22524.1"/>
    <property type="molecule type" value="Genomic_DNA"/>
</dbReference>
<comment type="caution">
    <text evidence="2">The sequence shown here is derived from an EMBL/GenBank/DDBJ whole genome shotgun (WGS) entry which is preliminary data.</text>
</comment>
<proteinExistence type="predicted"/>
<keyword evidence="3" id="KW-1185">Reference proteome</keyword>
<evidence type="ECO:0000313" key="2">
    <source>
        <dbReference type="EMBL" id="ESR22524.1"/>
    </source>
</evidence>
<name>V4RAU9_9HYPH</name>
<feature type="region of interest" description="Disordered" evidence="1">
    <location>
        <begin position="35"/>
        <end position="58"/>
    </location>
</feature>
<dbReference type="STRING" id="631454.N177_4089"/>
<dbReference type="AlphaFoldDB" id="V4RAU9"/>
<organism evidence="2 3">
    <name type="scientific">Lutibaculum baratangense AMV1</name>
    <dbReference type="NCBI Taxonomy" id="631454"/>
    <lineage>
        <taxon>Bacteria</taxon>
        <taxon>Pseudomonadati</taxon>
        <taxon>Pseudomonadota</taxon>
        <taxon>Alphaproteobacteria</taxon>
        <taxon>Hyphomicrobiales</taxon>
        <taxon>Tepidamorphaceae</taxon>
        <taxon>Lutibaculum</taxon>
    </lineage>
</organism>
<evidence type="ECO:0000256" key="1">
    <source>
        <dbReference type="SAM" id="MobiDB-lite"/>
    </source>
</evidence>